<evidence type="ECO:0000313" key="7">
    <source>
        <dbReference type="EMBL" id="AOX16267.1"/>
    </source>
</evidence>
<dbReference type="EMBL" id="CP014674">
    <property type="protein sequence ID" value="AOX16267.1"/>
    <property type="molecule type" value="Genomic_DNA"/>
</dbReference>
<evidence type="ECO:0000256" key="3">
    <source>
        <dbReference type="ARBA" id="ARBA00022741"/>
    </source>
</evidence>
<reference evidence="7 8" key="1">
    <citation type="journal article" date="2016" name="Microb. Cell Fact.">
        <title>Dissection of exopolysaccharide biosynthesis in Kozakia baliensis.</title>
        <authorList>
            <person name="Brandt J.U."/>
            <person name="Jakob F."/>
            <person name="Behr J."/>
            <person name="Geissler A.J."/>
            <person name="Vogel R.F."/>
        </authorList>
    </citation>
    <scope>NUCLEOTIDE SEQUENCE [LARGE SCALE GENOMIC DNA]</scope>
    <source>
        <strain evidence="7 8">DSM 14400</strain>
    </source>
</reference>
<dbReference type="PANTHER" id="PTHR43033:SF1">
    <property type="entry name" value="TRNA(ILE)-LYSIDINE SYNTHASE-RELATED"/>
    <property type="match status" value="1"/>
</dbReference>
<name>A0A1D8URY4_9PROT</name>
<dbReference type="Proteomes" id="UP000179145">
    <property type="component" value="Chromosome"/>
</dbReference>
<dbReference type="GO" id="GO:0005737">
    <property type="term" value="C:cytoplasm"/>
    <property type="evidence" value="ECO:0007669"/>
    <property type="project" value="UniProtKB-SubCell"/>
</dbReference>
<dbReference type="RefSeq" id="WP_070402060.1">
    <property type="nucleotide sequence ID" value="NZ_BJVW01000002.1"/>
</dbReference>
<keyword evidence="4 6" id="KW-0067">ATP-binding</keyword>
<organism evidence="7 8">
    <name type="scientific">Kozakia baliensis</name>
    <dbReference type="NCBI Taxonomy" id="153496"/>
    <lineage>
        <taxon>Bacteria</taxon>
        <taxon>Pseudomonadati</taxon>
        <taxon>Pseudomonadota</taxon>
        <taxon>Alphaproteobacteria</taxon>
        <taxon>Acetobacterales</taxon>
        <taxon>Acetobacteraceae</taxon>
        <taxon>Kozakia</taxon>
    </lineage>
</organism>
<comment type="domain">
    <text evidence="6">The N-terminal region contains the highly conserved SGGXDS motif, predicted to be a P-loop motif involved in ATP binding.</text>
</comment>
<comment type="function">
    <text evidence="6">Ligates lysine onto the cytidine present at position 34 of the AUA codon-specific tRNA(Ile) that contains the anticodon CAU, in an ATP-dependent manner. Cytidine is converted to lysidine, thus changing the amino acid specificity of the tRNA from methionine to isoleucine.</text>
</comment>
<keyword evidence="2 6" id="KW-0819">tRNA processing</keyword>
<dbReference type="HAMAP" id="MF_01161">
    <property type="entry name" value="tRNA_Ile_lys_synt"/>
    <property type="match status" value="1"/>
</dbReference>
<dbReference type="PANTHER" id="PTHR43033">
    <property type="entry name" value="TRNA(ILE)-LYSIDINE SYNTHASE-RELATED"/>
    <property type="match status" value="1"/>
</dbReference>
<evidence type="ECO:0000256" key="2">
    <source>
        <dbReference type="ARBA" id="ARBA00022694"/>
    </source>
</evidence>
<feature type="binding site" evidence="6">
    <location>
        <begin position="35"/>
        <end position="40"/>
    </location>
    <ligand>
        <name>ATP</name>
        <dbReference type="ChEBI" id="CHEBI:30616"/>
    </ligand>
</feature>
<dbReference type="InterPro" id="IPR011063">
    <property type="entry name" value="TilS/TtcA_N"/>
</dbReference>
<dbReference type="eggNOG" id="COG0037">
    <property type="taxonomic scope" value="Bacteria"/>
</dbReference>
<dbReference type="EC" id="6.3.4.19" evidence="6"/>
<dbReference type="Pfam" id="PF01171">
    <property type="entry name" value="ATP_bind_3"/>
    <property type="match status" value="1"/>
</dbReference>
<dbReference type="CDD" id="cd01992">
    <property type="entry name" value="TilS_N"/>
    <property type="match status" value="1"/>
</dbReference>
<keyword evidence="1 6" id="KW-0436">Ligase</keyword>
<accession>A0A1D8URY4</accession>
<evidence type="ECO:0000256" key="6">
    <source>
        <dbReference type="HAMAP-Rule" id="MF_01161"/>
    </source>
</evidence>
<dbReference type="Gene3D" id="3.40.50.620">
    <property type="entry name" value="HUPs"/>
    <property type="match status" value="1"/>
</dbReference>
<dbReference type="InterPro" id="IPR012094">
    <property type="entry name" value="tRNA_Ile_lys_synt"/>
</dbReference>
<protein>
    <recommendedName>
        <fullName evidence="6">tRNA(Ile)-lysidine synthase</fullName>
        <ecNumber evidence="6">6.3.4.19</ecNumber>
    </recommendedName>
    <alternativeName>
        <fullName evidence="6">tRNA(Ile)-2-lysyl-cytidine synthase</fullName>
    </alternativeName>
    <alternativeName>
        <fullName evidence="6">tRNA(Ile)-lysidine synthetase</fullName>
    </alternativeName>
</protein>
<keyword evidence="6" id="KW-0963">Cytoplasm</keyword>
<proteinExistence type="inferred from homology"/>
<dbReference type="NCBIfam" id="TIGR02432">
    <property type="entry name" value="lysidine_TilS_N"/>
    <property type="match status" value="1"/>
</dbReference>
<dbReference type="GO" id="GO:0032267">
    <property type="term" value="F:tRNA(Ile)-lysidine synthase activity"/>
    <property type="evidence" value="ECO:0007669"/>
    <property type="project" value="UniProtKB-EC"/>
</dbReference>
<dbReference type="GO" id="GO:0006400">
    <property type="term" value="P:tRNA modification"/>
    <property type="evidence" value="ECO:0007669"/>
    <property type="project" value="UniProtKB-UniRule"/>
</dbReference>
<gene>
    <name evidence="6" type="primary">tilS</name>
    <name evidence="7" type="ORF">A0U89_03055</name>
</gene>
<dbReference type="KEGG" id="kba:A0U89_03055"/>
<evidence type="ECO:0000256" key="5">
    <source>
        <dbReference type="ARBA" id="ARBA00048539"/>
    </source>
</evidence>
<dbReference type="SUPFAM" id="SSF52402">
    <property type="entry name" value="Adenine nucleotide alpha hydrolases-like"/>
    <property type="match status" value="1"/>
</dbReference>
<evidence type="ECO:0000256" key="1">
    <source>
        <dbReference type="ARBA" id="ARBA00022598"/>
    </source>
</evidence>
<dbReference type="InterPro" id="IPR014729">
    <property type="entry name" value="Rossmann-like_a/b/a_fold"/>
</dbReference>
<dbReference type="GO" id="GO:0005524">
    <property type="term" value="F:ATP binding"/>
    <property type="evidence" value="ECO:0007669"/>
    <property type="project" value="UniProtKB-UniRule"/>
</dbReference>
<dbReference type="InterPro" id="IPR012795">
    <property type="entry name" value="tRNA_Ile_lys_synt_N"/>
</dbReference>
<keyword evidence="8" id="KW-1185">Reference proteome</keyword>
<evidence type="ECO:0000313" key="8">
    <source>
        <dbReference type="Proteomes" id="UP000179145"/>
    </source>
</evidence>
<comment type="subcellular location">
    <subcellularLocation>
        <location evidence="6">Cytoplasm</location>
    </subcellularLocation>
</comment>
<keyword evidence="3 6" id="KW-0547">Nucleotide-binding</keyword>
<dbReference type="STRING" id="153496.A0U89_03055"/>
<sequence length="412" mass="45671">MAFYPVGAEEFAALMTPLGPFLPDRPEFPMAVAVSGGADSLCLAWLLRRWRRHIHAFIVDHGLRQESSEEARNVARQLDALDIPNDVLSLSGLRRDAALQTGARMARYDILKENCRQRGILDLLVAHHADDQSETIAIRANARSGPLGLAGMALCREGSDIRILRPLLSLSPLRLRATLRAAGLDWVEDPSNRNAKFERVRVRQNLTDVARRELAENAAKHGRLRNLNVKRNAEILSDVVCHPLGFVRLPLQLIEPPALAQLWRMISGAPYLPDMKVMEALVHQPKHYSFAGAMLYPAGRLGEGWLLSREPAAVQPAIPAMSGALWDKRWNLRSGEHGLPGCEIGALGTAAARYRRLSKLPALILQALPTLCRNNEILAIPSIGFFSQPQFAQVRFEMAPPNMATDGSIWQF</sequence>
<dbReference type="OrthoDB" id="9807403at2"/>
<comment type="catalytic activity">
    <reaction evidence="5 6">
        <text>cytidine(34) in tRNA(Ile2) + L-lysine + ATP = lysidine(34) in tRNA(Ile2) + AMP + diphosphate + H(+)</text>
        <dbReference type="Rhea" id="RHEA:43744"/>
        <dbReference type="Rhea" id="RHEA-COMP:10625"/>
        <dbReference type="Rhea" id="RHEA-COMP:10670"/>
        <dbReference type="ChEBI" id="CHEBI:15378"/>
        <dbReference type="ChEBI" id="CHEBI:30616"/>
        <dbReference type="ChEBI" id="CHEBI:32551"/>
        <dbReference type="ChEBI" id="CHEBI:33019"/>
        <dbReference type="ChEBI" id="CHEBI:82748"/>
        <dbReference type="ChEBI" id="CHEBI:83665"/>
        <dbReference type="ChEBI" id="CHEBI:456215"/>
        <dbReference type="EC" id="6.3.4.19"/>
    </reaction>
</comment>
<dbReference type="AlphaFoldDB" id="A0A1D8URY4"/>
<comment type="similarity">
    <text evidence="6">Belongs to the tRNA(Ile)-lysidine synthase family.</text>
</comment>
<evidence type="ECO:0000256" key="4">
    <source>
        <dbReference type="ARBA" id="ARBA00022840"/>
    </source>
</evidence>